<dbReference type="AlphaFoldDB" id="A0A6B0YUG5"/>
<dbReference type="Pfam" id="PF01547">
    <property type="entry name" value="SBP_bac_1"/>
    <property type="match status" value="1"/>
</dbReference>
<dbReference type="PANTHER" id="PTHR43649">
    <property type="entry name" value="ARABINOSE-BINDING PROTEIN-RELATED"/>
    <property type="match status" value="1"/>
</dbReference>
<protein>
    <submittedName>
        <fullName evidence="1">Extracellular solute-binding protein</fullName>
    </submittedName>
</protein>
<evidence type="ECO:0000313" key="1">
    <source>
        <dbReference type="EMBL" id="MXY93639.1"/>
    </source>
</evidence>
<dbReference type="EMBL" id="VXRG01000078">
    <property type="protein sequence ID" value="MXY93639.1"/>
    <property type="molecule type" value="Genomic_DNA"/>
</dbReference>
<reference evidence="1" key="1">
    <citation type="submission" date="2019-09" db="EMBL/GenBank/DDBJ databases">
        <title>Characterisation of the sponge microbiome using genome-centric metagenomics.</title>
        <authorList>
            <person name="Engelberts J.P."/>
            <person name="Robbins S.J."/>
            <person name="De Goeij J.M."/>
            <person name="Aranda M."/>
            <person name="Bell S.C."/>
            <person name="Webster N.S."/>
        </authorList>
    </citation>
    <scope>NUCLEOTIDE SEQUENCE</scope>
    <source>
        <strain evidence="1">SB0664_bin_27</strain>
    </source>
</reference>
<proteinExistence type="predicted"/>
<name>A0A6B0YUG5_9CHLR</name>
<gene>
    <name evidence="1" type="ORF">F4Y42_09340</name>
</gene>
<dbReference type="SUPFAM" id="SSF53850">
    <property type="entry name" value="Periplasmic binding protein-like II"/>
    <property type="match status" value="1"/>
</dbReference>
<accession>A0A6B0YUG5</accession>
<dbReference type="Gene3D" id="3.40.190.10">
    <property type="entry name" value="Periplasmic binding protein-like II"/>
    <property type="match status" value="2"/>
</dbReference>
<dbReference type="PANTHER" id="PTHR43649:SF14">
    <property type="entry name" value="BLR3389 PROTEIN"/>
    <property type="match status" value="1"/>
</dbReference>
<dbReference type="InterPro" id="IPR050490">
    <property type="entry name" value="Bact_solute-bd_prot1"/>
</dbReference>
<sequence>MRLSPNFHLKARRVAIVFVILVLTGLLGACGRDREEEFLFAPDSPPVTLTYVGPGNSVFNEPEQVAIDRFQELAPSIQIDRRSYAFSATNYLLDTPPPDVILMWDGNELRSAAALGLLSDVSDVWTEGNFTEAYGRRFRDMSRFDGTLRWVPAGFNWTGFYYNREVFEQFGFTPPATWEEFELICDTLLANGITPLSLAGQNPFISMLWFDYLNLRLNGPEFHRELMAGRVDFNDVRVAQVWEYWMSLLDRGYFVERPGSTSEMNSMTALIRGDGDSPLSWEKAVMALAPQFSLGDLPPVFAEELDFFQFPRIDPNIPIGEVSIVFGYVIPADALYRAEAGAFVGFMGSAAAQELQLARLGDSETNIGYVPVHRELERDLLSAAAEKGDEVVTGADDINAPLFLVLPDSLRASFNQVLRRLFLASSNPLEVAEIQMILEEGRQRAVQNGEFPQ</sequence>
<dbReference type="InterPro" id="IPR006059">
    <property type="entry name" value="SBP"/>
</dbReference>
<dbReference type="PROSITE" id="PS51257">
    <property type="entry name" value="PROKAR_LIPOPROTEIN"/>
    <property type="match status" value="1"/>
</dbReference>
<organism evidence="1">
    <name type="scientific">Caldilineaceae bacterium SB0664_bin_27</name>
    <dbReference type="NCBI Taxonomy" id="2605260"/>
    <lineage>
        <taxon>Bacteria</taxon>
        <taxon>Bacillati</taxon>
        <taxon>Chloroflexota</taxon>
        <taxon>Caldilineae</taxon>
        <taxon>Caldilineales</taxon>
        <taxon>Caldilineaceae</taxon>
    </lineage>
</organism>
<comment type="caution">
    <text evidence="1">The sequence shown here is derived from an EMBL/GenBank/DDBJ whole genome shotgun (WGS) entry which is preliminary data.</text>
</comment>